<dbReference type="EMBL" id="VGIR01000213">
    <property type="protein sequence ID" value="MBM3333017.1"/>
    <property type="molecule type" value="Genomic_DNA"/>
</dbReference>
<dbReference type="Proteomes" id="UP000779900">
    <property type="component" value="Unassembled WGS sequence"/>
</dbReference>
<organism evidence="1 2">
    <name type="scientific">candidate division WOR-3 bacterium</name>
    <dbReference type="NCBI Taxonomy" id="2052148"/>
    <lineage>
        <taxon>Bacteria</taxon>
        <taxon>Bacteria division WOR-3</taxon>
    </lineage>
</organism>
<proteinExistence type="predicted"/>
<evidence type="ECO:0000313" key="2">
    <source>
        <dbReference type="Proteomes" id="UP000779900"/>
    </source>
</evidence>
<name>A0A937XH62_UNCW3</name>
<protein>
    <submittedName>
        <fullName evidence="1">T9SS type A sorting domain-containing protein</fullName>
    </submittedName>
</protein>
<evidence type="ECO:0000313" key="1">
    <source>
        <dbReference type="EMBL" id="MBM3333017.1"/>
    </source>
</evidence>
<gene>
    <name evidence="1" type="ORF">FJY68_14430</name>
</gene>
<accession>A0A937XH62</accession>
<dbReference type="AlphaFoldDB" id="A0A937XH62"/>
<sequence length="258" mass="27634">MRKVVGVLGDLDVDNDSLDVIHDTMDLHSQPAGPVYHPYAKARFMLANTSQSYNPDTADGPSQSTLREVEVEAEVEGPGGMVNSEWRIVKPGSGFHSSQFTLDSSAVGIYVLNLPESLAVGQAVECTLALVIPVGESLDGYAGWITISALDTLGYAVRDSFFLTVRGPQPRQTLDSLRVAPIPFKPHQNPEHDAIHFQGLSAGARVIVYDASGQSVWTATETGDGHLKWDAKVASGIYAYLVVAKDGASKVGKLSVIR</sequence>
<reference evidence="1" key="1">
    <citation type="submission" date="2019-03" db="EMBL/GenBank/DDBJ databases">
        <title>Lake Tanganyika Metagenome-Assembled Genomes (MAGs).</title>
        <authorList>
            <person name="Tran P."/>
        </authorList>
    </citation>
    <scope>NUCLEOTIDE SEQUENCE</scope>
    <source>
        <strain evidence="1">K_DeepCast_150m_m2_040</strain>
    </source>
</reference>
<comment type="caution">
    <text evidence="1">The sequence shown here is derived from an EMBL/GenBank/DDBJ whole genome shotgun (WGS) entry which is preliminary data.</text>
</comment>